<feature type="region of interest" description="Disordered" evidence="1">
    <location>
        <begin position="294"/>
        <end position="356"/>
    </location>
</feature>
<feature type="compositionally biased region" description="Polar residues" evidence="1">
    <location>
        <begin position="126"/>
        <end position="143"/>
    </location>
</feature>
<dbReference type="InterPro" id="IPR011993">
    <property type="entry name" value="PH-like_dom_sf"/>
</dbReference>
<organism evidence="4 5">
    <name type="scientific">Panaeolus cyanescens</name>
    <dbReference type="NCBI Taxonomy" id="181874"/>
    <lineage>
        <taxon>Eukaryota</taxon>
        <taxon>Fungi</taxon>
        <taxon>Dikarya</taxon>
        <taxon>Basidiomycota</taxon>
        <taxon>Agaricomycotina</taxon>
        <taxon>Agaricomycetes</taxon>
        <taxon>Agaricomycetidae</taxon>
        <taxon>Agaricales</taxon>
        <taxon>Agaricineae</taxon>
        <taxon>Galeropsidaceae</taxon>
        <taxon>Panaeolus</taxon>
    </lineage>
</organism>
<dbReference type="SUPFAM" id="SSF50729">
    <property type="entry name" value="PH domain-like"/>
    <property type="match status" value="1"/>
</dbReference>
<dbReference type="GO" id="GO:0032012">
    <property type="term" value="P:regulation of ARF protein signal transduction"/>
    <property type="evidence" value="ECO:0007669"/>
    <property type="project" value="InterPro"/>
</dbReference>
<feature type="compositionally biased region" description="Polar residues" evidence="1">
    <location>
        <begin position="19"/>
        <end position="34"/>
    </location>
</feature>
<evidence type="ECO:0000313" key="5">
    <source>
        <dbReference type="Proteomes" id="UP000284842"/>
    </source>
</evidence>
<feature type="domain" description="SEC7" evidence="3">
    <location>
        <begin position="424"/>
        <end position="542"/>
    </location>
</feature>
<feature type="domain" description="PH" evidence="2">
    <location>
        <begin position="695"/>
        <end position="818"/>
    </location>
</feature>
<dbReference type="InterPro" id="IPR041681">
    <property type="entry name" value="PH_9"/>
</dbReference>
<gene>
    <name evidence="4" type="ORF">CVT24_010032</name>
</gene>
<dbReference type="SMART" id="SM00233">
    <property type="entry name" value="PH"/>
    <property type="match status" value="1"/>
</dbReference>
<dbReference type="AlphaFoldDB" id="A0A409W401"/>
<dbReference type="STRING" id="181874.A0A409W401"/>
<feature type="region of interest" description="Disordered" evidence="1">
    <location>
        <begin position="385"/>
        <end position="413"/>
    </location>
</feature>
<dbReference type="InterPro" id="IPR023394">
    <property type="entry name" value="Sec7_C_sf"/>
</dbReference>
<dbReference type="PROSITE" id="PS50003">
    <property type="entry name" value="PH_DOMAIN"/>
    <property type="match status" value="1"/>
</dbReference>
<dbReference type="Gene3D" id="2.30.29.30">
    <property type="entry name" value="Pleckstrin-homology domain (PH domain)/Phosphotyrosine-binding domain (PTB)"/>
    <property type="match status" value="1"/>
</dbReference>
<proteinExistence type="predicted"/>
<evidence type="ECO:0000256" key="1">
    <source>
        <dbReference type="SAM" id="MobiDB-lite"/>
    </source>
</evidence>
<dbReference type="CDD" id="cd00171">
    <property type="entry name" value="Sec7"/>
    <property type="match status" value="1"/>
</dbReference>
<feature type="region of interest" description="Disordered" evidence="1">
    <location>
        <begin position="126"/>
        <end position="148"/>
    </location>
</feature>
<evidence type="ECO:0008006" key="6">
    <source>
        <dbReference type="Google" id="ProtNLM"/>
    </source>
</evidence>
<sequence>MDNIIFPCKISDNDHDNTRPTTANDESPPSYHQATTTTSPLLLQETTTTTTEVVTTTTTQTVTHLFPFPPWRKRNLSQTPNPNHHSHSGLLTEKALPPTPFRDSSDNDFYTLRTAPVTRSETIGVSFSKSSPSTVNTPTTQYPSLGIGHPTVSPSCSYSTTLTASNPFKSRPSTSAGERSVAHSSETFTSQNHILYAPEYSGSERQRGLSFGSLVKKGKAPEEPRDHSGHEPKRLVRKTSLWSRRKASQPTELASSPPLSPRSRSTEQPDNVIALPPLPLVHQTSPFEVELFSEKNINSKPPQRRRTSQSSPETPHPSQPPGDDNPHLGRPQHNGVRTDDEKPQSHKLRPQTSTPLLHRLSMAVFAIGSSETPSPVAKSNLITESPAQSTVSSPIPTAPSPRIPRPSNQDGESPDVYVTRLRVSVNKAEIASILAANSDAYHTQALRSYFNHFDFCNIPLDVALRKLLMEVSLPRETQQIDRVIEAFSLRYTQCNPELFTSDDHPHILAFSLIMLHTDAFNPSNKRKMTKADYVKNTKQPGIVTEVLDCFFDNIVFAPFIFIEDPVDYDGQIGANTNITTSPSTMPASAFPPSTGTSTFKMTNKIDPYYLIVNNLLDALRVDVESCLPLSNPFSFRGINPTWVEEELHCSFVHASAIRLGFRVVNGVTVVTSNLTHPTNPVLPTSDTQSETRYLKVAKMGLLNRKDDLLEGGRRSHNRKWRMWGVMLTGSQLLFFRDSSVIVQLVQVLKSSEESVPSLLTRPDEIFSLKDAIAAHDRSYTKYAHSMRFAVMDGRQLLLQASDDQQLDEWISRINYASAFRTAGIRMRPPGLSGEDIHLTGVAAATSHLHDIQQTSNLSRPHSWGSDAPSDLMDMLSGQSLPRPSRSATLASYVSEYDIPVAPEIEGAEQFKATFDQVKADLMADDDAPPDVHLDQSTSTSIPLSPQAPTSSVLLRQRSIRKSSSRAHIIQTKIQDLRNKMEAMEPQLKAHRLFIRNISILTPFQKTTRLRLAAAIHGMARQITQTRLDMERLKCHLFVLQSDLAAETLAWEESKDVALRIAKETLRSRRSLPLMTISPDEQRVELTTSPTESTLSSSLNTPLCRNRTSSSCGSYHSATDFGFDWSSAEDLFLSSNQHDASTSNRPHTPAPRPSMVSSSSARSSSERQKVSSQEADEEAEEWHRTRCAQRVSLVHVPSTFKITSWLKHDSPFPD</sequence>
<dbReference type="EMBL" id="NHTK01005829">
    <property type="protein sequence ID" value="PPQ73222.1"/>
    <property type="molecule type" value="Genomic_DNA"/>
</dbReference>
<feature type="compositionally biased region" description="Basic and acidic residues" evidence="1">
    <location>
        <begin position="219"/>
        <end position="234"/>
    </location>
</feature>
<feature type="region of interest" description="Disordered" evidence="1">
    <location>
        <begin position="924"/>
        <end position="947"/>
    </location>
</feature>
<feature type="region of interest" description="Disordered" evidence="1">
    <location>
        <begin position="1135"/>
        <end position="1185"/>
    </location>
</feature>
<dbReference type="Pfam" id="PF01369">
    <property type="entry name" value="Sec7"/>
    <property type="match status" value="1"/>
</dbReference>
<comment type="caution">
    <text evidence="4">The sequence shown here is derived from an EMBL/GenBank/DDBJ whole genome shotgun (WGS) entry which is preliminary data.</text>
</comment>
<dbReference type="PANTHER" id="PTHR10663:SF405">
    <property type="entry name" value="ARF GUANINE NUCLEOTIDE EXCHANGE FACTOR SYT1"/>
    <property type="match status" value="1"/>
</dbReference>
<accession>A0A409W401</accession>
<feature type="compositionally biased region" description="Polar residues" evidence="1">
    <location>
        <begin position="385"/>
        <end position="395"/>
    </location>
</feature>
<dbReference type="GO" id="GO:0005085">
    <property type="term" value="F:guanyl-nucleotide exchange factor activity"/>
    <property type="evidence" value="ECO:0007669"/>
    <property type="project" value="InterPro"/>
</dbReference>
<feature type="region of interest" description="Disordered" evidence="1">
    <location>
        <begin position="72"/>
        <end position="106"/>
    </location>
</feature>
<dbReference type="SUPFAM" id="SSF48425">
    <property type="entry name" value="Sec7 domain"/>
    <property type="match status" value="1"/>
</dbReference>
<dbReference type="Proteomes" id="UP000284842">
    <property type="component" value="Unassembled WGS sequence"/>
</dbReference>
<dbReference type="InterPro" id="IPR035999">
    <property type="entry name" value="Sec7_dom_sf"/>
</dbReference>
<feature type="region of interest" description="Disordered" evidence="1">
    <location>
        <begin position="1079"/>
        <end position="1099"/>
    </location>
</feature>
<dbReference type="Gene3D" id="1.10.1000.11">
    <property type="entry name" value="Arf Nucleotide-binding Site Opener,domain 2"/>
    <property type="match status" value="1"/>
</dbReference>
<dbReference type="SMART" id="SM00222">
    <property type="entry name" value="Sec7"/>
    <property type="match status" value="1"/>
</dbReference>
<protein>
    <recommendedName>
        <fullName evidence="6">SEC7 domain-containing protein</fullName>
    </recommendedName>
</protein>
<reference evidence="4 5" key="1">
    <citation type="journal article" date="2018" name="Evol. Lett.">
        <title>Horizontal gene cluster transfer increased hallucinogenic mushroom diversity.</title>
        <authorList>
            <person name="Reynolds H.T."/>
            <person name="Vijayakumar V."/>
            <person name="Gluck-Thaler E."/>
            <person name="Korotkin H.B."/>
            <person name="Matheny P.B."/>
            <person name="Slot J.C."/>
        </authorList>
    </citation>
    <scope>NUCLEOTIDE SEQUENCE [LARGE SCALE GENOMIC DNA]</scope>
    <source>
        <strain evidence="4 5">2629</strain>
    </source>
</reference>
<name>A0A409W401_9AGAR</name>
<evidence type="ECO:0000259" key="3">
    <source>
        <dbReference type="PROSITE" id="PS50190"/>
    </source>
</evidence>
<feature type="region of interest" description="Disordered" evidence="1">
    <location>
        <begin position="214"/>
        <end position="272"/>
    </location>
</feature>
<feature type="compositionally biased region" description="Low complexity" evidence="1">
    <location>
        <begin position="1084"/>
        <end position="1099"/>
    </location>
</feature>
<dbReference type="InterPro" id="IPR001849">
    <property type="entry name" value="PH_domain"/>
</dbReference>
<keyword evidence="5" id="KW-1185">Reference proteome</keyword>
<dbReference type="OrthoDB" id="430364at2759"/>
<evidence type="ECO:0000259" key="2">
    <source>
        <dbReference type="PROSITE" id="PS50003"/>
    </source>
</evidence>
<feature type="compositionally biased region" description="Low complexity" evidence="1">
    <location>
        <begin position="1153"/>
        <end position="1162"/>
    </location>
</feature>
<feature type="region of interest" description="Disordered" evidence="1">
    <location>
        <begin position="1"/>
        <end position="39"/>
    </location>
</feature>
<dbReference type="Pfam" id="PF15410">
    <property type="entry name" value="PH_9"/>
    <property type="match status" value="1"/>
</dbReference>
<dbReference type="InParanoid" id="A0A409W401"/>
<evidence type="ECO:0000313" key="4">
    <source>
        <dbReference type="EMBL" id="PPQ73222.1"/>
    </source>
</evidence>
<dbReference type="PANTHER" id="PTHR10663">
    <property type="entry name" value="GUANYL-NUCLEOTIDE EXCHANGE FACTOR"/>
    <property type="match status" value="1"/>
</dbReference>
<dbReference type="PROSITE" id="PS50190">
    <property type="entry name" value="SEC7"/>
    <property type="match status" value="1"/>
</dbReference>
<feature type="region of interest" description="Disordered" evidence="1">
    <location>
        <begin position="165"/>
        <end position="186"/>
    </location>
</feature>
<dbReference type="InterPro" id="IPR000904">
    <property type="entry name" value="Sec7_dom"/>
</dbReference>
<feature type="compositionally biased region" description="Polar residues" evidence="1">
    <location>
        <begin position="934"/>
        <end position="947"/>
    </location>
</feature>
<feature type="compositionally biased region" description="Polar residues" evidence="1">
    <location>
        <begin position="1135"/>
        <end position="1145"/>
    </location>
</feature>